<protein>
    <recommendedName>
        <fullName evidence="3">NlpE N-terminal domain-containing protein</fullName>
    </recommendedName>
</protein>
<dbReference type="Pfam" id="PF04170">
    <property type="entry name" value="NlpE"/>
    <property type="match status" value="1"/>
</dbReference>
<evidence type="ECO:0008006" key="3">
    <source>
        <dbReference type="Google" id="ProtNLM"/>
    </source>
</evidence>
<organism evidence="1 2">
    <name type="scientific">Rhodohalobacter mucosus</name>
    <dbReference type="NCBI Taxonomy" id="2079485"/>
    <lineage>
        <taxon>Bacteria</taxon>
        <taxon>Pseudomonadati</taxon>
        <taxon>Balneolota</taxon>
        <taxon>Balneolia</taxon>
        <taxon>Balneolales</taxon>
        <taxon>Balneolaceae</taxon>
        <taxon>Rhodohalobacter</taxon>
    </lineage>
</organism>
<evidence type="ECO:0000313" key="2">
    <source>
        <dbReference type="Proteomes" id="UP000245533"/>
    </source>
</evidence>
<dbReference type="EMBL" id="QGGB01000006">
    <property type="protein sequence ID" value="PWN06633.1"/>
    <property type="molecule type" value="Genomic_DNA"/>
</dbReference>
<dbReference type="AlphaFoldDB" id="A0A316TPT3"/>
<dbReference type="InterPro" id="IPR007298">
    <property type="entry name" value="Cu-R_lipoprotein_NlpE"/>
</dbReference>
<comment type="caution">
    <text evidence="1">The sequence shown here is derived from an EMBL/GenBank/DDBJ whole genome shotgun (WGS) entry which is preliminary data.</text>
</comment>
<reference evidence="1 2" key="1">
    <citation type="submission" date="2018-05" db="EMBL/GenBank/DDBJ databases">
        <title>Rhodohalobacter halophilus gen. nov., sp. nov., a moderately halophilic member of the family Balneolaceae.</title>
        <authorList>
            <person name="Liu Z.-W."/>
        </authorList>
    </citation>
    <scope>NUCLEOTIDE SEQUENCE [LARGE SCALE GENOMIC DNA]</scope>
    <source>
        <strain evidence="1 2">8A47</strain>
    </source>
</reference>
<dbReference type="RefSeq" id="WP_109646748.1">
    <property type="nucleotide sequence ID" value="NZ_QGGB01000006.1"/>
</dbReference>
<evidence type="ECO:0000313" key="1">
    <source>
        <dbReference type="EMBL" id="PWN06633.1"/>
    </source>
</evidence>
<dbReference type="OrthoDB" id="5348860at2"/>
<proteinExistence type="predicted"/>
<keyword evidence="2" id="KW-1185">Reference proteome</keyword>
<gene>
    <name evidence="1" type="ORF">DDZ15_08945</name>
</gene>
<dbReference type="Proteomes" id="UP000245533">
    <property type="component" value="Unassembled WGS sequence"/>
</dbReference>
<name>A0A316TPT3_9BACT</name>
<sequence length="260" mass="29890">MNNKLINILLLLLLALFISFRLFTACNQIQEQPQAELSDPISTLPAVFTGTIPCADCPGIEVHLLLKENNRFRELNWYRDRNPEPMITEGAWSLRGDTLALFDDEDKRFKTYLYSEETVTMLDSHNRQITGDLSEMYVLERSQMESGIRERHEELRTEEGIVFLASGNEPFWSVRVDSSDVLSFITPESEWSEQAGHQIAGDELFVWTTRHNSINMTVTAEKNWCTDTMSGFLFTHQVTVVLNNSEQRELRGCGRFLGNE</sequence>
<dbReference type="Gene3D" id="2.40.128.640">
    <property type="match status" value="1"/>
</dbReference>
<accession>A0A316TPT3</accession>